<feature type="domain" description="RING-type" evidence="5">
    <location>
        <begin position="19"/>
        <end position="67"/>
    </location>
</feature>
<dbReference type="GO" id="GO:0061630">
    <property type="term" value="F:ubiquitin protein ligase activity"/>
    <property type="evidence" value="ECO:0007669"/>
    <property type="project" value="TreeGrafter"/>
</dbReference>
<reference evidence="7" key="3">
    <citation type="submission" date="2023-05" db="EMBL/GenBank/DDBJ databases">
        <authorList>
            <person name="Smith C.H."/>
        </authorList>
    </citation>
    <scope>NUCLEOTIDE SEQUENCE</scope>
    <source>
        <strain evidence="7">CHS0354</strain>
        <tissue evidence="7">Mantle</tissue>
    </source>
</reference>
<keyword evidence="8" id="KW-1185">Reference proteome</keyword>
<evidence type="ECO:0000256" key="2">
    <source>
        <dbReference type="ARBA" id="ARBA00022771"/>
    </source>
</evidence>
<dbReference type="GO" id="GO:0006513">
    <property type="term" value="P:protein monoubiquitination"/>
    <property type="evidence" value="ECO:0007669"/>
    <property type="project" value="TreeGrafter"/>
</dbReference>
<keyword evidence="3" id="KW-0862">Zinc</keyword>
<reference evidence="7" key="1">
    <citation type="journal article" date="2021" name="Genome Biol. Evol.">
        <title>A High-Quality Reference Genome for a Parasitic Bivalve with Doubly Uniparental Inheritance (Bivalvia: Unionida).</title>
        <authorList>
            <person name="Smith C.H."/>
        </authorList>
    </citation>
    <scope>NUCLEOTIDE SEQUENCE</scope>
    <source>
        <strain evidence="7">CHS0354</strain>
    </source>
</reference>
<keyword evidence="1" id="KW-0479">Metal-binding</keyword>
<name>A0AAE0TJL6_9BIVA</name>
<comment type="caution">
    <text evidence="7">The sequence shown here is derived from an EMBL/GenBank/DDBJ whole genome shotgun (WGS) entry which is preliminary data.</text>
</comment>
<dbReference type="InterPro" id="IPR017907">
    <property type="entry name" value="Znf_RING_CS"/>
</dbReference>
<evidence type="ECO:0000256" key="4">
    <source>
        <dbReference type="PROSITE-ProRule" id="PRU00024"/>
    </source>
</evidence>
<dbReference type="SUPFAM" id="SSF57850">
    <property type="entry name" value="RING/U-box"/>
    <property type="match status" value="1"/>
</dbReference>
<reference evidence="7" key="2">
    <citation type="journal article" date="2021" name="Genome Biol. Evol.">
        <title>Developing a high-quality reference genome for a parasitic bivalve with doubly uniparental inheritance (Bivalvia: Unionida).</title>
        <authorList>
            <person name="Smith C.H."/>
        </authorList>
    </citation>
    <scope>NUCLEOTIDE SEQUENCE</scope>
    <source>
        <strain evidence="7">CHS0354</strain>
        <tissue evidence="7">Mantle</tissue>
    </source>
</reference>
<dbReference type="SMART" id="SM00184">
    <property type="entry name" value="RING"/>
    <property type="match status" value="1"/>
</dbReference>
<evidence type="ECO:0000313" key="8">
    <source>
        <dbReference type="Proteomes" id="UP001195483"/>
    </source>
</evidence>
<evidence type="ECO:0000256" key="1">
    <source>
        <dbReference type="ARBA" id="ARBA00022723"/>
    </source>
</evidence>
<evidence type="ECO:0000259" key="6">
    <source>
        <dbReference type="PROSITE" id="PS50119"/>
    </source>
</evidence>
<organism evidence="7 8">
    <name type="scientific">Potamilus streckersoni</name>
    <dbReference type="NCBI Taxonomy" id="2493646"/>
    <lineage>
        <taxon>Eukaryota</taxon>
        <taxon>Metazoa</taxon>
        <taxon>Spiralia</taxon>
        <taxon>Lophotrochozoa</taxon>
        <taxon>Mollusca</taxon>
        <taxon>Bivalvia</taxon>
        <taxon>Autobranchia</taxon>
        <taxon>Heteroconchia</taxon>
        <taxon>Palaeoheterodonta</taxon>
        <taxon>Unionida</taxon>
        <taxon>Unionoidea</taxon>
        <taxon>Unionidae</taxon>
        <taxon>Ambleminae</taxon>
        <taxon>Lampsilini</taxon>
        <taxon>Potamilus</taxon>
    </lineage>
</organism>
<protein>
    <submittedName>
        <fullName evidence="7">Uncharacterized protein</fullName>
    </submittedName>
</protein>
<dbReference type="Proteomes" id="UP001195483">
    <property type="component" value="Unassembled WGS sequence"/>
</dbReference>
<gene>
    <name evidence="7" type="ORF">CHS0354_018084</name>
</gene>
<dbReference type="SMART" id="SM00336">
    <property type="entry name" value="BBOX"/>
    <property type="match status" value="1"/>
</dbReference>
<dbReference type="Pfam" id="PF13445">
    <property type="entry name" value="zf-RING_UBOX"/>
    <property type="match status" value="1"/>
</dbReference>
<dbReference type="InterPro" id="IPR047153">
    <property type="entry name" value="TRIM45/56/19-like"/>
</dbReference>
<feature type="domain" description="B box-type" evidence="6">
    <location>
        <begin position="95"/>
        <end position="147"/>
    </location>
</feature>
<dbReference type="EMBL" id="JAEAOA010001119">
    <property type="protein sequence ID" value="KAK3611570.1"/>
    <property type="molecule type" value="Genomic_DNA"/>
</dbReference>
<dbReference type="AlphaFoldDB" id="A0AAE0TJL6"/>
<dbReference type="Gene3D" id="3.30.40.10">
    <property type="entry name" value="Zinc/RING finger domain, C3HC4 (zinc finger)"/>
    <property type="match status" value="1"/>
</dbReference>
<accession>A0AAE0TJL6</accession>
<dbReference type="InterPro" id="IPR013083">
    <property type="entry name" value="Znf_RING/FYVE/PHD"/>
</dbReference>
<proteinExistence type="predicted"/>
<dbReference type="PROSITE" id="PS50089">
    <property type="entry name" value="ZF_RING_2"/>
    <property type="match status" value="1"/>
</dbReference>
<evidence type="ECO:0000313" key="7">
    <source>
        <dbReference type="EMBL" id="KAK3611570.1"/>
    </source>
</evidence>
<dbReference type="Gene3D" id="3.30.160.60">
    <property type="entry name" value="Classic Zinc Finger"/>
    <property type="match status" value="1"/>
</dbReference>
<keyword evidence="2 4" id="KW-0863">Zinc-finger</keyword>
<dbReference type="PANTHER" id="PTHR25462">
    <property type="entry name" value="BONUS, ISOFORM C-RELATED"/>
    <property type="match status" value="1"/>
</dbReference>
<dbReference type="InterPro" id="IPR027370">
    <property type="entry name" value="Znf-RING_euk"/>
</dbReference>
<evidence type="ECO:0000259" key="5">
    <source>
        <dbReference type="PROSITE" id="PS50089"/>
    </source>
</evidence>
<dbReference type="GO" id="GO:0008270">
    <property type="term" value="F:zinc ion binding"/>
    <property type="evidence" value="ECO:0007669"/>
    <property type="project" value="UniProtKB-KW"/>
</dbReference>
<sequence length="500" mass="56833">MVPSMGIWTIPILSDGQFCPICLEKFTSPRQLPCLHSFCEHCLRDYITTIARSTEISSNDFLCPVCSAVTKPANRDKPLGEWASLFPNNPFLVGKVDRFCEVCLNSSGKSAKRAKKFCVVCEECLCDVCAVCHQNMKISKGHQIITIEEFDNDPENRIKRKRLSEGFGCLEHDNDNIKFYCRSHEIACCATCSFLHHKACEDVLELQHNIPCLLKEINAQKVSKQLDDLKGKLKKFVEINKEIIGILRSQVDNIPTEIRDLRIKVNAVLDKTEKKAKLEGNRIYEEWLIRKQEQNKKCQSLANAIGNSQALLNTVSQYGSDTQKFLVTSKTTKLLHWYTDQVREKFEKLDNIKIRLELDRKMNAALSKDDVGLVKIECQEEVKDLQCISLMIPLQKRTVELSKVIVLKSTGEEKPMYVGMVHLSDGYLLLADYNNKTCCMYDSSYNLITSCILNGQPNDMCLIGNNQVAITIPVTKASVHPGPLHHRRTYSPNQIYTSRC</sequence>
<dbReference type="InterPro" id="IPR001841">
    <property type="entry name" value="Znf_RING"/>
</dbReference>
<dbReference type="PROSITE" id="PS50119">
    <property type="entry name" value="ZF_BBOX"/>
    <property type="match status" value="1"/>
</dbReference>
<dbReference type="CDD" id="cd19757">
    <property type="entry name" value="Bbox1"/>
    <property type="match status" value="1"/>
</dbReference>
<dbReference type="PANTHER" id="PTHR25462:SF229">
    <property type="entry name" value="TRANSCRIPTION INTERMEDIARY FACTOR 1-BETA"/>
    <property type="match status" value="1"/>
</dbReference>
<dbReference type="PROSITE" id="PS00518">
    <property type="entry name" value="ZF_RING_1"/>
    <property type="match status" value="1"/>
</dbReference>
<dbReference type="InterPro" id="IPR000315">
    <property type="entry name" value="Znf_B-box"/>
</dbReference>
<evidence type="ECO:0000256" key="3">
    <source>
        <dbReference type="ARBA" id="ARBA00022833"/>
    </source>
</evidence>